<dbReference type="SUPFAM" id="SSF57756">
    <property type="entry name" value="Retrovirus zinc finger-like domains"/>
    <property type="match status" value="1"/>
</dbReference>
<gene>
    <name evidence="3" type="ORF">C1H46_045577</name>
</gene>
<keyword evidence="1" id="KW-0863">Zinc-finger</keyword>
<reference evidence="3 4" key="1">
    <citation type="journal article" date="2019" name="G3 (Bethesda)">
        <title>Sequencing of a Wild Apple (Malus baccata) Genome Unravels the Differences Between Cultivated and Wild Apple Species Regarding Disease Resistance and Cold Tolerance.</title>
        <authorList>
            <person name="Chen X."/>
        </authorList>
    </citation>
    <scope>NUCLEOTIDE SEQUENCE [LARGE SCALE GENOMIC DNA]</scope>
    <source>
        <strain evidence="4">cv. Shandingzi</strain>
        <tissue evidence="3">Leaves</tissue>
    </source>
</reference>
<proteinExistence type="predicted"/>
<protein>
    <recommendedName>
        <fullName evidence="2">CCHC-type domain-containing protein</fullName>
    </recommendedName>
</protein>
<dbReference type="Pfam" id="PF14223">
    <property type="entry name" value="Retrotran_gag_2"/>
    <property type="match status" value="1"/>
</dbReference>
<keyword evidence="4" id="KW-1185">Reference proteome</keyword>
<keyword evidence="1" id="KW-0479">Metal-binding</keyword>
<dbReference type="GO" id="GO:0003676">
    <property type="term" value="F:nucleic acid binding"/>
    <property type="evidence" value="ECO:0007669"/>
    <property type="project" value="InterPro"/>
</dbReference>
<dbReference type="Gene3D" id="4.10.60.10">
    <property type="entry name" value="Zinc finger, CCHC-type"/>
    <property type="match status" value="1"/>
</dbReference>
<evidence type="ECO:0000256" key="1">
    <source>
        <dbReference type="PROSITE-ProRule" id="PRU00047"/>
    </source>
</evidence>
<comment type="caution">
    <text evidence="3">The sequence shown here is derived from an EMBL/GenBank/DDBJ whole genome shotgun (WGS) entry which is preliminary data.</text>
</comment>
<feature type="domain" description="CCHC-type" evidence="2">
    <location>
        <begin position="144"/>
        <end position="160"/>
    </location>
</feature>
<dbReference type="SMART" id="SM00343">
    <property type="entry name" value="ZnF_C2HC"/>
    <property type="match status" value="1"/>
</dbReference>
<accession>A0A540K3X2</accession>
<evidence type="ECO:0000313" key="3">
    <source>
        <dbReference type="EMBL" id="TQD68890.1"/>
    </source>
</evidence>
<dbReference type="EMBL" id="VIEB01007382">
    <property type="protein sequence ID" value="TQD68890.1"/>
    <property type="molecule type" value="Genomic_DNA"/>
</dbReference>
<dbReference type="InterPro" id="IPR036875">
    <property type="entry name" value="Znf_CCHC_sf"/>
</dbReference>
<dbReference type="PROSITE" id="PS50158">
    <property type="entry name" value="ZF_CCHC"/>
    <property type="match status" value="1"/>
</dbReference>
<dbReference type="GO" id="GO:0008270">
    <property type="term" value="F:zinc ion binding"/>
    <property type="evidence" value="ECO:0007669"/>
    <property type="project" value="UniProtKB-KW"/>
</dbReference>
<dbReference type="AlphaFoldDB" id="A0A540K3X2"/>
<sequence>MGELMTTLTTLKFDEGKGVREHILNLVNTAAKLKDLEVPVDEAFVVHMALTSLPSCYDQLKVTYSTQKEKWSMDELISIAAQEECRLRRNVNHAAVNLVHTDKGKKPFFHSGKAPKLTSNSSAAMTASSSKRPENYKDIMDNIRCYFCKRTGHMKRDCEKLKDLKTKKGFHKKRYNNKK</sequence>
<dbReference type="Proteomes" id="UP000315295">
    <property type="component" value="Unassembled WGS sequence"/>
</dbReference>
<organism evidence="3 4">
    <name type="scientific">Malus baccata</name>
    <name type="common">Siberian crab apple</name>
    <name type="synonym">Pyrus baccata</name>
    <dbReference type="NCBI Taxonomy" id="106549"/>
    <lineage>
        <taxon>Eukaryota</taxon>
        <taxon>Viridiplantae</taxon>
        <taxon>Streptophyta</taxon>
        <taxon>Embryophyta</taxon>
        <taxon>Tracheophyta</taxon>
        <taxon>Spermatophyta</taxon>
        <taxon>Magnoliopsida</taxon>
        <taxon>eudicotyledons</taxon>
        <taxon>Gunneridae</taxon>
        <taxon>Pentapetalae</taxon>
        <taxon>rosids</taxon>
        <taxon>fabids</taxon>
        <taxon>Rosales</taxon>
        <taxon>Rosaceae</taxon>
        <taxon>Amygdaloideae</taxon>
        <taxon>Maleae</taxon>
        <taxon>Malus</taxon>
    </lineage>
</organism>
<evidence type="ECO:0000259" key="2">
    <source>
        <dbReference type="PROSITE" id="PS50158"/>
    </source>
</evidence>
<keyword evidence="1" id="KW-0862">Zinc</keyword>
<dbReference type="InterPro" id="IPR001878">
    <property type="entry name" value="Znf_CCHC"/>
</dbReference>
<evidence type="ECO:0000313" key="4">
    <source>
        <dbReference type="Proteomes" id="UP000315295"/>
    </source>
</evidence>
<dbReference type="Pfam" id="PF00098">
    <property type="entry name" value="zf-CCHC"/>
    <property type="match status" value="1"/>
</dbReference>
<name>A0A540K3X2_MALBA</name>